<dbReference type="InterPro" id="IPR054094">
    <property type="entry name" value="Androglobin_IV"/>
</dbReference>
<evidence type="ECO:0000259" key="3">
    <source>
        <dbReference type="PROSITE" id="PS50203"/>
    </source>
</evidence>
<evidence type="ECO:0000256" key="2">
    <source>
        <dbReference type="SAM" id="MobiDB-lite"/>
    </source>
</evidence>
<dbReference type="InterPro" id="IPR001300">
    <property type="entry name" value="Peptidase_C2_calpain_cat"/>
</dbReference>
<keyword evidence="6" id="KW-1185">Reference proteome</keyword>
<dbReference type="Proteomes" id="UP000752696">
    <property type="component" value="Unassembled WGS sequence"/>
</dbReference>
<feature type="compositionally biased region" description="Basic and acidic residues" evidence="2">
    <location>
        <begin position="294"/>
        <end position="305"/>
    </location>
</feature>
<dbReference type="GO" id="GO:0004198">
    <property type="term" value="F:calcium-dependent cysteine-type endopeptidase activity"/>
    <property type="evidence" value="ECO:0007669"/>
    <property type="project" value="InterPro"/>
</dbReference>
<dbReference type="InterPro" id="IPR038765">
    <property type="entry name" value="Papain-like_cys_pep_sf"/>
</dbReference>
<feature type="compositionally biased region" description="Basic and acidic residues" evidence="2">
    <location>
        <begin position="507"/>
        <end position="527"/>
    </location>
</feature>
<evidence type="ECO:0000259" key="4">
    <source>
        <dbReference type="PROSITE" id="PS52042"/>
    </source>
</evidence>
<sequence length="1435" mass="167016">NDRLLLGKKEFPNMSVMSKKPSETVFEASFTSDSTLWPEWSDAALNKENWAYPKNGPDGSFLDTQLVQLPPSLVSYEWIRAKNLDNRNIVKQLIGVYTPIMKRPLFAIERRSIKERLPVRAVVYFRANKSPILRSGWIGNKWRERQFYLEWAAPILAGLDECVFDEQCWQGGKYMVRLYFLGAWRRILVDDMIPVNEEKTPLLPRTGNDFELWPMLLAKALLKLCSLTWTDYYEIVDFHPVACLTGWVCLRLEVGYLSPQDKWDFLRQYADHFEWEAEVTEEESQAKASRSRRSKEGKLSKETVKTKKSKDTKKSTKTDRSTKSKELKALTKPEPVTLFLGLEDMNKVSPDIVPEIAPCWDHFIYIVQSRDIPLDLRDVKPPLARWKLHRWLKWAINEGTIDPVEYFVPIRSLKVVSPLRKCEQSVINKYSATTMEENLRDGGGIDETSRKDKSRETSMEQKKTSTESSEDISFWADFNKMEPYVKDVHFFYKLDYFRYSAKLSDRFPPRQPNDEKSETNNKIDSKKGSRKNSPSKAAAENSEFIDVYSWPQKMSRTRNEPLYVFADSLEGKFFLIEFSTFQVSVEVFGNDDDRAAIPTIKLKGNKDCLSVEEHCWFRRPERSNCFVRVLTAGTKSTVMELDRGRHLLQIYCHSESDCFVSISSDTAFYVGDRRRMYQLMCTESETIDQMMRHISISVSRAYQAFGTENYPGALKIYYSSYLPPIEDRKKEYKMFYDQIHGYFVDEQVQLIRKIMPEDEVPTVLRALRIFLLNHTVGLECYSAISMLLKNSRKLNARGSLTMDEKYAVQHNAAAIIQAFFKMITIRKYLRVHNPRHEQHEQVSRSLVKVAELYNYNKGESLANQVLRNILKHHDKLYDVYHCSRDFEHILQAQELKGTLTNVTANQWLPVVRLTVNPPCSETVLANIDLFVNLPKYSVRVFKNETGEEVLRLVNNVVPTRYEHEKFGYTLFCYGWSEDQTLKELPWSLNIITTKGQPVFHFLMDEVSYLTINVPPVLVTEELSNSYVPNAGNYISKWIVRVAKPSVVSFRLRVSYEKVRMSLRVTDEEGQVLSQTKGTSVVILPMVYLKFQRRSTEIIFQRTKIDDENSGEEKIDSNEDKSKDDLLRYTIYHVEALVLENSWPLTRAEWSLVSEFKVKATGTVVKTKMSPFSNTGRLSKNESFRSRKVSRLPVQSVPAVESPYWVLQVVTDSGSGLEVLDNIFQDRTKEMEIARMKETWAKENPDSLQRGRELREAFIKKHEIKSKSSTDSPEKKVPSHPEKSLKRDGQRLSVVGTSEISMAHLEERTLKPPASLRRLPPLDLTVYEVREDEEDKPRMKTESDEETLRNIRTMNIVYAQDDYAHFLEELENLYRRQRYQYKTLYGRYLDEFFDRRAILEDVYEARRVYINSMKPVAASSTKSTKKSVKSKKSKKT</sequence>
<dbReference type="InterPro" id="IPR053033">
    <property type="entry name" value="Androglobin-like"/>
</dbReference>
<evidence type="ECO:0000313" key="6">
    <source>
        <dbReference type="Proteomes" id="UP000752696"/>
    </source>
</evidence>
<feature type="region of interest" description="Disordered" evidence="2">
    <location>
        <begin position="507"/>
        <end position="538"/>
    </location>
</feature>
<evidence type="ECO:0000313" key="5">
    <source>
        <dbReference type="EMBL" id="CAD1472175.1"/>
    </source>
</evidence>
<dbReference type="PROSITE" id="PS50203">
    <property type="entry name" value="CALPAIN_CAT"/>
    <property type="match status" value="1"/>
</dbReference>
<dbReference type="Pfam" id="PF22069">
    <property type="entry name" value="Androglobin_IV"/>
    <property type="match status" value="1"/>
</dbReference>
<dbReference type="PANTHER" id="PTHR46298:SF1">
    <property type="entry name" value="ANDROGLOBIN"/>
    <property type="match status" value="1"/>
</dbReference>
<dbReference type="GO" id="GO:0006508">
    <property type="term" value="P:proteolysis"/>
    <property type="evidence" value="ECO:0007669"/>
    <property type="project" value="InterPro"/>
</dbReference>
<dbReference type="EMBL" id="CAJDYZ010005071">
    <property type="protein sequence ID" value="CAD1472175.1"/>
    <property type="molecule type" value="Genomic_DNA"/>
</dbReference>
<dbReference type="CDD" id="cd22307">
    <property type="entry name" value="Adgb_C_mid-like"/>
    <property type="match status" value="1"/>
</dbReference>
<dbReference type="SUPFAM" id="SSF54001">
    <property type="entry name" value="Cysteine proteinases"/>
    <property type="match status" value="1"/>
</dbReference>
<dbReference type="PANTHER" id="PTHR46298">
    <property type="entry name" value="ANDROGLOBIN"/>
    <property type="match status" value="1"/>
</dbReference>
<feature type="domain" description="Calpain catalytic" evidence="3">
    <location>
        <begin position="172"/>
        <end position="224"/>
    </location>
</feature>
<feature type="region of interest" description="Disordered" evidence="2">
    <location>
        <begin position="437"/>
        <end position="466"/>
    </location>
</feature>
<dbReference type="InterPro" id="IPR054093">
    <property type="entry name" value="Androglobin_II"/>
</dbReference>
<feature type="domain" description="Globin" evidence="4">
    <location>
        <begin position="661"/>
        <end position="872"/>
    </location>
</feature>
<feature type="compositionally biased region" description="Basic residues" evidence="2">
    <location>
        <begin position="1422"/>
        <end position="1435"/>
    </location>
</feature>
<evidence type="ECO:0000256" key="1">
    <source>
        <dbReference type="PROSITE-ProRule" id="PRU00239"/>
    </source>
</evidence>
<dbReference type="InterPro" id="IPR057249">
    <property type="entry name" value="Globin_CP_ADGB"/>
</dbReference>
<gene>
    <name evidence="5" type="ORF">MHI_LOCUS264569</name>
</gene>
<reference evidence="5" key="1">
    <citation type="submission" date="2020-07" db="EMBL/GenBank/DDBJ databases">
        <authorList>
            <person name="Nazaruddin N."/>
        </authorList>
    </citation>
    <scope>NUCLEOTIDE SEQUENCE</scope>
</reference>
<feature type="region of interest" description="Disordered" evidence="2">
    <location>
        <begin position="1415"/>
        <end position="1435"/>
    </location>
</feature>
<organism evidence="5 6">
    <name type="scientific">Heterotrigona itama</name>
    <dbReference type="NCBI Taxonomy" id="395501"/>
    <lineage>
        <taxon>Eukaryota</taxon>
        <taxon>Metazoa</taxon>
        <taxon>Ecdysozoa</taxon>
        <taxon>Arthropoda</taxon>
        <taxon>Hexapoda</taxon>
        <taxon>Insecta</taxon>
        <taxon>Pterygota</taxon>
        <taxon>Neoptera</taxon>
        <taxon>Endopterygota</taxon>
        <taxon>Hymenoptera</taxon>
        <taxon>Apocrita</taxon>
        <taxon>Aculeata</taxon>
        <taxon>Apoidea</taxon>
        <taxon>Anthophila</taxon>
        <taxon>Apidae</taxon>
        <taxon>Heterotrigona</taxon>
    </lineage>
</organism>
<protein>
    <submittedName>
        <fullName evidence="5">Uncharacterized protein</fullName>
    </submittedName>
</protein>
<name>A0A6V7H432_9HYME</name>
<feature type="compositionally biased region" description="Basic and acidic residues" evidence="2">
    <location>
        <begin position="447"/>
        <end position="465"/>
    </location>
</feature>
<feature type="region of interest" description="Disordered" evidence="2">
    <location>
        <begin position="284"/>
        <end position="326"/>
    </location>
</feature>
<feature type="non-terminal residue" evidence="5">
    <location>
        <position position="1435"/>
    </location>
</feature>
<comment type="caution">
    <text evidence="5">The sequence shown here is derived from an EMBL/GenBank/DDBJ whole genome shotgun (WGS) entry which is preliminary data.</text>
</comment>
<dbReference type="Pfam" id="PF00648">
    <property type="entry name" value="Peptidase_C2"/>
    <property type="match status" value="1"/>
</dbReference>
<dbReference type="Pfam" id="PF22068">
    <property type="entry name" value="Androglobin_II"/>
    <property type="match status" value="1"/>
</dbReference>
<dbReference type="OrthoDB" id="9374162at2759"/>
<dbReference type="PROSITE" id="PS52042">
    <property type="entry name" value="GLOBIN_CP_ADGB"/>
    <property type="match status" value="1"/>
</dbReference>
<accession>A0A6V7H432</accession>
<comment type="caution">
    <text evidence="1">Lacks conserved residue(s) required for the propagation of feature annotation.</text>
</comment>
<feature type="region of interest" description="Disordered" evidence="2">
    <location>
        <begin position="1260"/>
        <end position="1288"/>
    </location>
</feature>
<feature type="compositionally biased region" description="Basic and acidic residues" evidence="2">
    <location>
        <begin position="312"/>
        <end position="326"/>
    </location>
</feature>
<proteinExistence type="predicted"/>